<dbReference type="PANTHER" id="PTHR10422:SF40">
    <property type="entry name" value="CYTOCHROME C OXIDASE SUBUNIT I"/>
    <property type="match status" value="1"/>
</dbReference>
<keyword evidence="1" id="KW-0249">Electron transport</keyword>
<keyword evidence="5" id="KW-1185">Reference proteome</keyword>
<feature type="transmembrane region" description="Helical" evidence="2">
    <location>
        <begin position="262"/>
        <end position="284"/>
    </location>
</feature>
<evidence type="ECO:0000256" key="1">
    <source>
        <dbReference type="ARBA" id="ARBA00022660"/>
    </source>
</evidence>
<reference evidence="4 5" key="1">
    <citation type="submission" date="2024-01" db="EMBL/GenBank/DDBJ databases">
        <title>Mesobacterium rodlantinim sp. nov., isolated from shallow sea hydrothermal systems off Kueishantao Island.</title>
        <authorList>
            <person name="Su Z."/>
            <person name="Tang K."/>
        </authorList>
    </citation>
    <scope>NUCLEOTIDE SEQUENCE [LARGE SCALE GENOMIC DNA]</scope>
    <source>
        <strain evidence="4 5">TK19101</strain>
    </source>
</reference>
<gene>
    <name evidence="4" type="ORF">VK792_19105</name>
</gene>
<dbReference type="SUPFAM" id="SSF81442">
    <property type="entry name" value="Cytochrome c oxidase subunit I-like"/>
    <property type="match status" value="1"/>
</dbReference>
<feature type="transmembrane region" description="Helical" evidence="2">
    <location>
        <begin position="176"/>
        <end position="194"/>
    </location>
</feature>
<name>A0ABU6HLS6_9RHOB</name>
<feature type="transmembrane region" description="Helical" evidence="2">
    <location>
        <begin position="384"/>
        <end position="405"/>
    </location>
</feature>
<comment type="caution">
    <text evidence="4">The sequence shown here is derived from an EMBL/GenBank/DDBJ whole genome shotgun (WGS) entry which is preliminary data.</text>
</comment>
<feature type="transmembrane region" description="Helical" evidence="2">
    <location>
        <begin position="68"/>
        <end position="91"/>
    </location>
</feature>
<feature type="transmembrane region" description="Helical" evidence="2">
    <location>
        <begin position="229"/>
        <end position="250"/>
    </location>
</feature>
<evidence type="ECO:0000256" key="2">
    <source>
        <dbReference type="SAM" id="Phobius"/>
    </source>
</evidence>
<keyword evidence="2" id="KW-0472">Membrane</keyword>
<evidence type="ECO:0000259" key="3">
    <source>
        <dbReference type="PROSITE" id="PS50855"/>
    </source>
</evidence>
<evidence type="ECO:0000313" key="5">
    <source>
        <dbReference type="Proteomes" id="UP001348149"/>
    </source>
</evidence>
<protein>
    <submittedName>
        <fullName evidence="4">Cbb3-type cytochrome c oxidase subunit I</fullName>
    </submittedName>
</protein>
<feature type="transmembrane region" description="Helical" evidence="2">
    <location>
        <begin position="344"/>
        <end position="364"/>
    </location>
</feature>
<dbReference type="RefSeq" id="WP_326299489.1">
    <property type="nucleotide sequence ID" value="NZ_JAYLLH010000057.1"/>
</dbReference>
<dbReference type="PROSITE" id="PS50855">
    <property type="entry name" value="COX1"/>
    <property type="match status" value="1"/>
</dbReference>
<feature type="domain" description="Cytochrome oxidase subunit I profile" evidence="3">
    <location>
        <begin position="26"/>
        <end position="551"/>
    </location>
</feature>
<dbReference type="Gene3D" id="1.20.210.10">
    <property type="entry name" value="Cytochrome c oxidase-like, subunit I domain"/>
    <property type="match status" value="1"/>
</dbReference>
<feature type="transmembrane region" description="Helical" evidence="2">
    <location>
        <begin position="103"/>
        <end position="124"/>
    </location>
</feature>
<dbReference type="Pfam" id="PF00115">
    <property type="entry name" value="COX1"/>
    <property type="match status" value="1"/>
</dbReference>
<dbReference type="InterPro" id="IPR000883">
    <property type="entry name" value="Cyt_C_Oxase_1"/>
</dbReference>
<evidence type="ECO:0000313" key="4">
    <source>
        <dbReference type="EMBL" id="MEC3863399.1"/>
    </source>
</evidence>
<dbReference type="PRINTS" id="PR01165">
    <property type="entry name" value="CYCOXIDASEI"/>
</dbReference>
<dbReference type="InterPro" id="IPR036927">
    <property type="entry name" value="Cyt_c_oxase-like_su1_sf"/>
</dbReference>
<organism evidence="4 5">
    <name type="scientific">Mesobacterium hydrothermale</name>
    <dbReference type="NCBI Taxonomy" id="3111907"/>
    <lineage>
        <taxon>Bacteria</taxon>
        <taxon>Pseudomonadati</taxon>
        <taxon>Pseudomonadota</taxon>
        <taxon>Alphaproteobacteria</taxon>
        <taxon>Rhodobacterales</taxon>
        <taxon>Roseobacteraceae</taxon>
        <taxon>Mesobacterium</taxon>
    </lineage>
</organism>
<feature type="transmembrane region" description="Helical" evidence="2">
    <location>
        <begin position="522"/>
        <end position="545"/>
    </location>
</feature>
<keyword evidence="2" id="KW-1133">Transmembrane helix</keyword>
<accession>A0ABU6HLS6</accession>
<sequence length="555" mass="61827">MTSVTDHDIVAGAPIGMTKQANRLGMANMWVGFGAFALAIPMGLYQVAERSDLFPAVESASLYYTSVTTHGVLMAYVLTTFFIMGYGYHSAINSLKMPLPSSAFSWIGFWIALIGTALAAWTLLTGQASVMYTFYPPEMGHTLFYIGVAGLVIGSWFWCIDMIWMMGRWKRANPGMAVPLVMFGTTINALLWLWTSMGATLEIVTQILPLKLGLVDGIEAGLARTLFSWTLHAIVYFWLIPAYIAFYTLMPQQAKAKLFSDEFARIAFVMLFIFSVPIGFHHLYMDPQQAAGWKLLHMFGTYMVAVPTLITGFTVMATLELSGKLRGGRGLLGWIPRMPWRNPVVLASILSMMMLTFGGFGGVINASYALNALVHDTQWVTGHFHLIFGGTSVIMYFAVAYWAWPRMTGRALFSRKLALWQLWLWAIGMVVTTGPWHVLGLQGQPRRVNTLPYGEELNALWTPYEAIMLSGSVILTLSAILFIVILVGTHMTTRKAETTEVVYATAIHQPLKVPNLLNSLSFWNWAMLAYMLASYGYPIVQFLFIESPLAVPYGY</sequence>
<feature type="transmembrane region" description="Helical" evidence="2">
    <location>
        <begin position="144"/>
        <end position="164"/>
    </location>
</feature>
<keyword evidence="1" id="KW-0813">Transport</keyword>
<feature type="transmembrane region" description="Helical" evidence="2">
    <location>
        <begin position="304"/>
        <end position="323"/>
    </location>
</feature>
<dbReference type="InterPro" id="IPR023616">
    <property type="entry name" value="Cyt_c_oxase-like_su1_dom"/>
</dbReference>
<feature type="transmembrane region" description="Helical" evidence="2">
    <location>
        <begin position="417"/>
        <end position="439"/>
    </location>
</feature>
<dbReference type="PANTHER" id="PTHR10422">
    <property type="entry name" value="CYTOCHROME C OXIDASE SUBUNIT 1"/>
    <property type="match status" value="1"/>
</dbReference>
<dbReference type="EMBL" id="JAYLLH010000057">
    <property type="protein sequence ID" value="MEC3863399.1"/>
    <property type="molecule type" value="Genomic_DNA"/>
</dbReference>
<keyword evidence="1" id="KW-0679">Respiratory chain</keyword>
<keyword evidence="2" id="KW-0812">Transmembrane</keyword>
<proteinExistence type="predicted"/>
<feature type="transmembrane region" description="Helical" evidence="2">
    <location>
        <begin position="466"/>
        <end position="487"/>
    </location>
</feature>
<feature type="transmembrane region" description="Helical" evidence="2">
    <location>
        <begin position="27"/>
        <end position="48"/>
    </location>
</feature>
<dbReference type="Proteomes" id="UP001348149">
    <property type="component" value="Unassembled WGS sequence"/>
</dbReference>